<keyword evidence="5" id="KW-0274">FAD</keyword>
<dbReference type="eggNOG" id="KOG2755">
    <property type="taxonomic scope" value="Eukaryota"/>
</dbReference>
<evidence type="ECO:0000256" key="3">
    <source>
        <dbReference type="ARBA" id="ARBA00018240"/>
    </source>
</evidence>
<evidence type="ECO:0000256" key="4">
    <source>
        <dbReference type="ARBA" id="ARBA00022630"/>
    </source>
</evidence>
<keyword evidence="10" id="KW-1185">Reference proteome</keyword>
<keyword evidence="6" id="KW-0560">Oxidoreductase</keyword>
<dbReference type="Gene3D" id="3.30.390.30">
    <property type="match status" value="1"/>
</dbReference>
<dbReference type="EMBL" id="DS469510">
    <property type="protein sequence ID" value="EDO49331.1"/>
    <property type="molecule type" value="Genomic_DNA"/>
</dbReference>
<evidence type="ECO:0000256" key="1">
    <source>
        <dbReference type="ARBA" id="ARBA00001974"/>
    </source>
</evidence>
<comment type="cofactor">
    <cofactor evidence="1">
        <name>FAD</name>
        <dbReference type="ChEBI" id="CHEBI:57692"/>
    </cofactor>
</comment>
<dbReference type="Pfam" id="PF18267">
    <property type="entry name" value="Rubredoxin_C"/>
    <property type="match status" value="1"/>
</dbReference>
<dbReference type="SUPFAM" id="SSF51905">
    <property type="entry name" value="FAD/NAD(P)-binding domain"/>
    <property type="match status" value="2"/>
</dbReference>
<dbReference type="STRING" id="45351.A7RHE0"/>
<feature type="domain" description="NADH-rubredoxin oxidoreductase C-terminal" evidence="8">
    <location>
        <begin position="406"/>
        <end position="468"/>
    </location>
</feature>
<dbReference type="InterPro" id="IPR041575">
    <property type="entry name" value="Rubredoxin_C"/>
</dbReference>
<dbReference type="OMA" id="MCENLIL"/>
<dbReference type="PhylomeDB" id="A7RHE0"/>
<dbReference type="Proteomes" id="UP000001593">
    <property type="component" value="Unassembled WGS sequence"/>
</dbReference>
<dbReference type="Pfam" id="PF07992">
    <property type="entry name" value="Pyr_redox_2"/>
    <property type="match status" value="2"/>
</dbReference>
<dbReference type="InterPro" id="IPR023753">
    <property type="entry name" value="FAD/NAD-binding_dom"/>
</dbReference>
<name>A7RHE0_NEMVE</name>
<keyword evidence="4" id="KW-0285">Flavoprotein</keyword>
<dbReference type="InParanoid" id="A7RHE0"/>
<evidence type="ECO:0000259" key="7">
    <source>
        <dbReference type="Pfam" id="PF07992"/>
    </source>
</evidence>
<organism evidence="9 10">
    <name type="scientific">Nematostella vectensis</name>
    <name type="common">Starlet sea anemone</name>
    <dbReference type="NCBI Taxonomy" id="45351"/>
    <lineage>
        <taxon>Eukaryota</taxon>
        <taxon>Metazoa</taxon>
        <taxon>Cnidaria</taxon>
        <taxon>Anthozoa</taxon>
        <taxon>Hexacorallia</taxon>
        <taxon>Actiniaria</taxon>
        <taxon>Edwardsiidae</taxon>
        <taxon>Nematostella</taxon>
    </lineage>
</organism>
<dbReference type="InterPro" id="IPR016156">
    <property type="entry name" value="FAD/NAD-linked_Rdtase_dimer_sf"/>
</dbReference>
<dbReference type="InterPro" id="IPR050260">
    <property type="entry name" value="FAD-bd_OxRdtase"/>
</dbReference>
<dbReference type="PROSITE" id="PS51257">
    <property type="entry name" value="PROKAR_LIPOPROTEIN"/>
    <property type="match status" value="1"/>
</dbReference>
<evidence type="ECO:0000256" key="5">
    <source>
        <dbReference type="ARBA" id="ARBA00022827"/>
    </source>
</evidence>
<accession>A7RHE0</accession>
<feature type="domain" description="FAD/NAD(P)-binding" evidence="7">
    <location>
        <begin position="10"/>
        <end position="167"/>
    </location>
</feature>
<evidence type="ECO:0000313" key="9">
    <source>
        <dbReference type="EMBL" id="EDO49331.1"/>
    </source>
</evidence>
<evidence type="ECO:0000313" key="10">
    <source>
        <dbReference type="Proteomes" id="UP000001593"/>
    </source>
</evidence>
<gene>
    <name evidence="9" type="ORF">NEMVEDRAFT_v1g81327</name>
</gene>
<protein>
    <recommendedName>
        <fullName evidence="3">Pyridine nucleotide-disulfide oxidoreductase domain-containing protein 1</fullName>
    </recommendedName>
</protein>
<dbReference type="AlphaFoldDB" id="A7RHE0"/>
<dbReference type="GO" id="GO:0016491">
    <property type="term" value="F:oxidoreductase activity"/>
    <property type="evidence" value="ECO:0007669"/>
    <property type="project" value="UniProtKB-KW"/>
</dbReference>
<evidence type="ECO:0000259" key="8">
    <source>
        <dbReference type="Pfam" id="PF18267"/>
    </source>
</evidence>
<dbReference type="Gene3D" id="3.50.50.60">
    <property type="entry name" value="FAD/NAD(P)-binding domain"/>
    <property type="match status" value="3"/>
</dbReference>
<comment type="similarity">
    <text evidence="2">Belongs to the class-I pyridine nucleotide-disulfide oxidoreductase family. PYROXD1 subfamily.</text>
</comment>
<evidence type="ECO:0000256" key="6">
    <source>
        <dbReference type="ARBA" id="ARBA00023002"/>
    </source>
</evidence>
<evidence type="ECO:0000256" key="2">
    <source>
        <dbReference type="ARBA" id="ARBA00008147"/>
    </source>
</evidence>
<reference evidence="9 10" key="1">
    <citation type="journal article" date="2007" name="Science">
        <title>Sea anemone genome reveals ancestral eumetazoan gene repertoire and genomic organization.</title>
        <authorList>
            <person name="Putnam N.H."/>
            <person name="Srivastava M."/>
            <person name="Hellsten U."/>
            <person name="Dirks B."/>
            <person name="Chapman J."/>
            <person name="Salamov A."/>
            <person name="Terry A."/>
            <person name="Shapiro H."/>
            <person name="Lindquist E."/>
            <person name="Kapitonov V.V."/>
            <person name="Jurka J."/>
            <person name="Genikhovich G."/>
            <person name="Grigoriev I.V."/>
            <person name="Lucas S.M."/>
            <person name="Steele R.E."/>
            <person name="Finnerty J.R."/>
            <person name="Technau U."/>
            <person name="Martindale M.Q."/>
            <person name="Rokhsar D.S."/>
        </authorList>
    </citation>
    <scope>NUCLEOTIDE SEQUENCE [LARGE SCALE GENOMIC DNA]</scope>
    <source>
        <strain evidence="10">CH2 X CH6</strain>
    </source>
</reference>
<dbReference type="PANTHER" id="PTHR43429">
    <property type="entry name" value="PYRIDINE NUCLEOTIDE-DISULFIDE OXIDOREDUCTASE DOMAIN-CONTAINING"/>
    <property type="match status" value="1"/>
</dbReference>
<dbReference type="PRINTS" id="PR00368">
    <property type="entry name" value="FADPNR"/>
</dbReference>
<sequence length="491" mass="54094">MEKINRSTFLIIGGGIAGVSCAEHLTASCPEESVTLITATDLVKSVVNLREYGRHLQVFDVEAKPGSSLCSEKKKLRVVKAVIVSFDPQAHSVTTDEGQVFFYKKLCICTGGQPKVIDKDCPHVIGIRDTQSVQDFRTRLAKARRVMIVGNGGIALELAYELRGCEVIWAIKDNAIGNTFFDKGAASFFLPHLASGDSGDGCKCKQRLVKRMKYGIEEDKCECSGTSRPNGGALGPDWSSDLHLHGDASTRQVHVEYDCEVSGILSPGEISIQDNGLHTSFEDSLDWPVYVSLTNNRIYGCDFVVSATGVTPNVEPFLGCGGFELGEDGGIKVDKNMKTNIPDVYAAGDVCCASWEPSKFWFQMRLWSQARQMGAFAARCMDLHNKGEETDLDYCFELFAHVTQFFGYKVVLLGKYNAQGLGSDYQLLLRCTKEKEYIKVVMQNGRMVGAVLVGETDMEETFENLILNELDLSEFGESLLDPGVDIDDFFD</sequence>
<dbReference type="PANTHER" id="PTHR43429:SF2">
    <property type="entry name" value="PYRIDINE NUCLEOTIDE-DISULFIDE OXIDOREDUCTASE DOMAIN-CONTAINING PROTEIN 1"/>
    <property type="match status" value="1"/>
</dbReference>
<dbReference type="InterPro" id="IPR036188">
    <property type="entry name" value="FAD/NAD-bd_sf"/>
</dbReference>
<feature type="domain" description="FAD/NAD(P)-binding" evidence="7">
    <location>
        <begin position="291"/>
        <end position="374"/>
    </location>
</feature>
<proteinExistence type="inferred from homology"/>
<dbReference type="HOGENOM" id="CLU_026335_0_0_1"/>